<reference evidence="3" key="2">
    <citation type="submission" date="2019-06" db="EMBL/GenBank/DDBJ databases">
        <title>Co-occurence of chitin degradation, pigmentation and bioactivity in marine Pseudoalteromonas.</title>
        <authorList>
            <person name="Sonnenschein E.C."/>
            <person name="Bech P.K."/>
        </authorList>
    </citation>
    <scope>NUCLEOTIDE SEQUENCE [LARGE SCALE GENOMIC DNA]</scope>
    <source>
        <strain evidence="3">S1189</strain>
    </source>
</reference>
<dbReference type="RefSeq" id="WP_138567884.1">
    <property type="nucleotide sequence ID" value="NZ_PNCM01000025.1"/>
</dbReference>
<dbReference type="OrthoDB" id="37622at2"/>
<dbReference type="EMBL" id="PNCM01000025">
    <property type="protein sequence ID" value="TMP79925.1"/>
    <property type="molecule type" value="Genomic_DNA"/>
</dbReference>
<reference evidence="2 3" key="1">
    <citation type="submission" date="2017-12" db="EMBL/GenBank/DDBJ databases">
        <authorList>
            <person name="Paulsen S."/>
            <person name="Gram L.K."/>
        </authorList>
    </citation>
    <scope>NUCLEOTIDE SEQUENCE [LARGE SCALE GENOMIC DNA]</scope>
    <source>
        <strain evidence="2 3">S1189</strain>
    </source>
</reference>
<feature type="chain" id="PRO_5024461752" evidence="1">
    <location>
        <begin position="20"/>
        <end position="116"/>
    </location>
</feature>
<dbReference type="Proteomes" id="UP000307362">
    <property type="component" value="Unassembled WGS sequence"/>
</dbReference>
<sequence>MKKYFILSFMLFSMGGVAAEDQWSGNVKVLEIYTGYKQGFFLFRTTGTALNPASCKQSGLNSVETSNADVESVLSVLLAAKMSDKEVKIAVDGDRCGTSGIEHLSDKPSVSRVVIL</sequence>
<dbReference type="AlphaFoldDB" id="A0A5S3YS64"/>
<keyword evidence="1" id="KW-0732">Signal</keyword>
<protein>
    <submittedName>
        <fullName evidence="2">Uncharacterized protein</fullName>
    </submittedName>
</protein>
<evidence type="ECO:0000313" key="3">
    <source>
        <dbReference type="Proteomes" id="UP000307362"/>
    </source>
</evidence>
<evidence type="ECO:0000256" key="1">
    <source>
        <dbReference type="SAM" id="SignalP"/>
    </source>
</evidence>
<feature type="signal peptide" evidence="1">
    <location>
        <begin position="1"/>
        <end position="19"/>
    </location>
</feature>
<accession>A0A5S3YS64</accession>
<evidence type="ECO:0000313" key="2">
    <source>
        <dbReference type="EMBL" id="TMP79925.1"/>
    </source>
</evidence>
<comment type="caution">
    <text evidence="2">The sequence shown here is derived from an EMBL/GenBank/DDBJ whole genome shotgun (WGS) entry which is preliminary data.</text>
</comment>
<proteinExistence type="predicted"/>
<name>A0A5S3YS64_9GAMM</name>
<organism evidence="2 3">
    <name type="scientific">Pseudoalteromonas phenolica</name>
    <dbReference type="NCBI Taxonomy" id="161398"/>
    <lineage>
        <taxon>Bacteria</taxon>
        <taxon>Pseudomonadati</taxon>
        <taxon>Pseudomonadota</taxon>
        <taxon>Gammaproteobacteria</taxon>
        <taxon>Alteromonadales</taxon>
        <taxon>Pseudoalteromonadaceae</taxon>
        <taxon>Pseudoalteromonas</taxon>
    </lineage>
</organism>
<gene>
    <name evidence="2" type="ORF">CWB73_12520</name>
</gene>